<dbReference type="PANTHER" id="PTHR31018:SF3">
    <property type="entry name" value="RECEPTOR PROTEIN-TYROSINE KINASE"/>
    <property type="match status" value="1"/>
</dbReference>
<proteinExistence type="inferred from homology"/>
<dbReference type="OrthoDB" id="536881at2759"/>
<reference evidence="10 14" key="2">
    <citation type="journal article" date="2020" name="Appl. Microbiol. Biotechnol.">
        <title>Targeted gene deletion in Brettanomyces bruxellensis with an expression-free CRISPR-Cas9 system.</title>
        <authorList>
            <person name="Varela C."/>
            <person name="Bartel C."/>
            <person name="Onetto C."/>
            <person name="Borneman A."/>
        </authorList>
    </citation>
    <scope>NUCLEOTIDE SEQUENCE [LARGE SCALE GENOMIC DNA]</scope>
    <source>
        <strain evidence="10 14">AWRI1613</strain>
    </source>
</reference>
<feature type="chain" id="PRO_5041101451" evidence="9">
    <location>
        <begin position="18"/>
        <end position="425"/>
    </location>
</feature>
<evidence type="ECO:0000256" key="5">
    <source>
        <dbReference type="ARBA" id="ARBA00022525"/>
    </source>
</evidence>
<reference evidence="11" key="4">
    <citation type="journal article" name="BMC Genomics">
        <title>New genome assemblies reveal patterns of domestication and adaptation across Brettanomyces (Dekkera) species.</title>
        <authorList>
            <person name="Roach M.J."/>
            <person name="Borneman A.R."/>
        </authorList>
    </citation>
    <scope>NUCLEOTIDE SEQUENCE</scope>
    <source>
        <strain evidence="11">UCD 2041</strain>
    </source>
</reference>
<dbReference type="GO" id="GO:0005886">
    <property type="term" value="C:plasma membrane"/>
    <property type="evidence" value="ECO:0007669"/>
    <property type="project" value="UniProtKB-SubCell"/>
</dbReference>
<feature type="signal peptide" evidence="9">
    <location>
        <begin position="1"/>
        <end position="17"/>
    </location>
</feature>
<keyword evidence="7" id="KW-0325">Glycoprotein</keyword>
<evidence type="ECO:0000256" key="9">
    <source>
        <dbReference type="SAM" id="SignalP"/>
    </source>
</evidence>
<evidence type="ECO:0000256" key="3">
    <source>
        <dbReference type="ARBA" id="ARBA00005798"/>
    </source>
</evidence>
<dbReference type="EMBL" id="CP063133">
    <property type="protein sequence ID" value="QOU19171.1"/>
    <property type="molecule type" value="Genomic_DNA"/>
</dbReference>
<feature type="region of interest" description="Disordered" evidence="8">
    <location>
        <begin position="356"/>
        <end position="398"/>
    </location>
</feature>
<protein>
    <submittedName>
        <fullName evidence="12">DEBR0S2_13168g1_1</fullName>
    </submittedName>
</protein>
<evidence type="ECO:0000313" key="13">
    <source>
        <dbReference type="Proteomes" id="UP000478008"/>
    </source>
</evidence>
<dbReference type="Gene3D" id="3.80.20.20">
    <property type="entry name" value="Receptor L-domain"/>
    <property type="match status" value="1"/>
</dbReference>
<dbReference type="EMBL" id="CABFWN010000002">
    <property type="protein sequence ID" value="VUG17660.1"/>
    <property type="molecule type" value="Genomic_DNA"/>
</dbReference>
<comment type="similarity">
    <text evidence="3">Belongs to the SPS2 family.</text>
</comment>
<dbReference type="Proteomes" id="UP000663131">
    <property type="component" value="Chromosome 5"/>
</dbReference>
<evidence type="ECO:0000256" key="1">
    <source>
        <dbReference type="ARBA" id="ARBA00004191"/>
    </source>
</evidence>
<gene>
    <name evidence="12" type="primary">PST1</name>
    <name evidence="11" type="ORF">BRETT_004392</name>
    <name evidence="12" type="ORF">DEBR0S2_13168G</name>
    <name evidence="10" type="ORF">HII12_003416</name>
</gene>
<evidence type="ECO:0000313" key="11">
    <source>
        <dbReference type="EMBL" id="QOU19171.1"/>
    </source>
</evidence>
<dbReference type="PANTHER" id="PTHR31018">
    <property type="entry name" value="SPORULATION-SPECIFIC PROTEIN-RELATED"/>
    <property type="match status" value="1"/>
</dbReference>
<dbReference type="SUPFAM" id="SSF52058">
    <property type="entry name" value="L domain-like"/>
    <property type="match status" value="1"/>
</dbReference>
<organism evidence="12 13">
    <name type="scientific">Dekkera bruxellensis</name>
    <name type="common">Brettanomyces custersii</name>
    <dbReference type="NCBI Taxonomy" id="5007"/>
    <lineage>
        <taxon>Eukaryota</taxon>
        <taxon>Fungi</taxon>
        <taxon>Dikarya</taxon>
        <taxon>Ascomycota</taxon>
        <taxon>Saccharomycotina</taxon>
        <taxon>Pichiomycetes</taxon>
        <taxon>Pichiales</taxon>
        <taxon>Pichiaceae</taxon>
        <taxon>Brettanomyces</taxon>
    </lineage>
</organism>
<keyword evidence="4" id="KW-0134">Cell wall</keyword>
<evidence type="ECO:0000256" key="2">
    <source>
        <dbReference type="ARBA" id="ARBA00004609"/>
    </source>
</evidence>
<name>A0A7D9GZB1_DEKBR</name>
<accession>A0A7D9GZB1</accession>
<dbReference type="GO" id="GO:0031505">
    <property type="term" value="P:fungal-type cell wall organization"/>
    <property type="evidence" value="ECO:0007669"/>
    <property type="project" value="TreeGrafter"/>
</dbReference>
<dbReference type="GO" id="GO:0009986">
    <property type="term" value="C:cell surface"/>
    <property type="evidence" value="ECO:0007669"/>
    <property type="project" value="TreeGrafter"/>
</dbReference>
<dbReference type="AlphaFoldDB" id="A0A7D9GZB1"/>
<evidence type="ECO:0000256" key="8">
    <source>
        <dbReference type="SAM" id="MobiDB-lite"/>
    </source>
</evidence>
<keyword evidence="5" id="KW-0964">Secreted</keyword>
<dbReference type="InterPro" id="IPR036941">
    <property type="entry name" value="Rcpt_L-dom_sf"/>
</dbReference>
<reference evidence="12 13" key="1">
    <citation type="submission" date="2019-07" db="EMBL/GenBank/DDBJ databases">
        <authorList>
            <person name="Friedrich A."/>
            <person name="Schacherer J."/>
        </authorList>
    </citation>
    <scope>NUCLEOTIDE SEQUENCE [LARGE SCALE GENOMIC DNA]</scope>
</reference>
<dbReference type="Proteomes" id="UP000568158">
    <property type="component" value="Unassembled WGS sequence"/>
</dbReference>
<reference evidence="11" key="3">
    <citation type="submission" date="2020-10" db="EMBL/GenBank/DDBJ databases">
        <authorList>
            <person name="Palmer J.M."/>
        </authorList>
    </citation>
    <scope>NUCLEOTIDE SEQUENCE</scope>
    <source>
        <strain evidence="11">UCD 2041</strain>
    </source>
</reference>
<evidence type="ECO:0000313" key="14">
    <source>
        <dbReference type="Proteomes" id="UP000568158"/>
    </source>
</evidence>
<sequence length="425" mass="43633">MQFKLLSLSALVGAAAAATSSLNATITSTTSVAVASGCSFKSTYTATAQSDLDALSTCDAIKGDVYITGGIGAGSIANVKAIYGDLIISNATKLSTFSADSITAISGELNMESLTILSQFSMGSLISVGAINWVTLPALIQTGFKVVTDCNSIYISDTQLSSLDGLNPVNVETYNINNNLNLASIDSDVQTVSKALSISHNGDQTEVKFDDLKWANNLTFYSVTSISLASLQAINESAGFFESSVSALKFPLVATVGGDLTIENNDDLEKIDFSNLTTIGGGFVIENNTELKTINNLGDLKTITGAVVLKGDFDKCSLPSLKTVRGAFTVDTTGDFSCSDFDKLSKEGYIRGDYSCKASSSSSSVSGTKTSSSSETGSASSDSSSASSGSSSSSSSSSSKAGAAEILVSPVSVFGTAAALLIALF</sequence>
<dbReference type="Proteomes" id="UP000478008">
    <property type="component" value="Unassembled WGS sequence"/>
</dbReference>
<evidence type="ECO:0000313" key="12">
    <source>
        <dbReference type="EMBL" id="VUG17660.1"/>
    </source>
</evidence>
<dbReference type="GO" id="GO:0009277">
    <property type="term" value="C:fungal-type cell wall"/>
    <property type="evidence" value="ECO:0007669"/>
    <property type="project" value="TreeGrafter"/>
</dbReference>
<keyword evidence="13" id="KW-1185">Reference proteome</keyword>
<evidence type="ECO:0000313" key="10">
    <source>
        <dbReference type="EMBL" id="KAF6009870.1"/>
    </source>
</evidence>
<evidence type="ECO:0000256" key="4">
    <source>
        <dbReference type="ARBA" id="ARBA00022512"/>
    </source>
</evidence>
<dbReference type="EMBL" id="JABCYN010000030">
    <property type="protein sequence ID" value="KAF6009870.1"/>
    <property type="molecule type" value="Genomic_DNA"/>
</dbReference>
<comment type="subcellular location">
    <subcellularLocation>
        <location evidence="2">Cell membrane</location>
        <topology evidence="2">Lipid-anchor</topology>
        <topology evidence="2">GPI-anchor</topology>
    </subcellularLocation>
    <subcellularLocation>
        <location evidence="1">Secreted</location>
        <location evidence="1">Cell wall</location>
    </subcellularLocation>
</comment>
<evidence type="ECO:0000256" key="7">
    <source>
        <dbReference type="ARBA" id="ARBA00023180"/>
    </source>
</evidence>
<evidence type="ECO:0000256" key="6">
    <source>
        <dbReference type="ARBA" id="ARBA00022729"/>
    </source>
</evidence>
<keyword evidence="6 9" id="KW-0732">Signal</keyword>
<dbReference type="InterPro" id="IPR051648">
    <property type="entry name" value="CWI-Assembly_Regulator"/>
</dbReference>